<dbReference type="Pfam" id="PF00697">
    <property type="entry name" value="PRAI"/>
    <property type="match status" value="1"/>
</dbReference>
<dbReference type="PANTHER" id="PTHR42894:SF1">
    <property type="entry name" value="N-(5'-PHOSPHORIBOSYL)ANTHRANILATE ISOMERASE"/>
    <property type="match status" value="1"/>
</dbReference>
<sequence length="208" mass="23110">MTVQIKYCGCQSEEDYRLLSSSKANIIGFIFADSKRKVLPEDAARWIDLNGKQKKLAGVFQNASLETISETASKLPLDIIQCHGQEQPETLLQLKKIVNAEIYKAIPFSDNVIEQIEHYSASADAILIDSMAGGQFGGTGIPFSWSKVPLIKKEAEKYNLPVFIAGGINPSNIKDLLRYKPYGIDLSGGIEKDGKKSERRLTELERMI</sequence>
<keyword evidence="6 9" id="KW-0822">Tryptophan biosynthesis</keyword>
<keyword evidence="7 9" id="KW-0057">Aromatic amino acid biosynthesis</keyword>
<protein>
    <recommendedName>
        <fullName evidence="4 9">N-(5'-phosphoribosyl)anthranilate isomerase</fullName>
        <shortName evidence="9">PRAI</shortName>
        <ecNumber evidence="3 9">5.3.1.24</ecNumber>
    </recommendedName>
</protein>
<keyword evidence="12" id="KW-1185">Reference proteome</keyword>
<dbReference type="EMBL" id="JAVDWA010000002">
    <property type="protein sequence ID" value="MDR7072537.1"/>
    <property type="molecule type" value="Genomic_DNA"/>
</dbReference>
<evidence type="ECO:0000256" key="2">
    <source>
        <dbReference type="ARBA" id="ARBA00004664"/>
    </source>
</evidence>
<reference evidence="11 12" key="1">
    <citation type="submission" date="2023-07" db="EMBL/GenBank/DDBJ databases">
        <title>Sorghum-associated microbial communities from plants grown in Nebraska, USA.</title>
        <authorList>
            <person name="Schachtman D."/>
        </authorList>
    </citation>
    <scope>NUCLEOTIDE SEQUENCE [LARGE SCALE GENOMIC DNA]</scope>
    <source>
        <strain evidence="11 12">BE211</strain>
    </source>
</reference>
<dbReference type="RefSeq" id="WP_310257830.1">
    <property type="nucleotide sequence ID" value="NZ_JAVDWA010000002.1"/>
</dbReference>
<dbReference type="HAMAP" id="MF_00135">
    <property type="entry name" value="PRAI"/>
    <property type="match status" value="1"/>
</dbReference>
<name>A0ABU1TZA0_9BACL</name>
<dbReference type="SUPFAM" id="SSF51366">
    <property type="entry name" value="Ribulose-phoshate binding barrel"/>
    <property type="match status" value="1"/>
</dbReference>
<dbReference type="EC" id="5.3.1.24" evidence="3 9"/>
<dbReference type="InterPro" id="IPR013785">
    <property type="entry name" value="Aldolase_TIM"/>
</dbReference>
<dbReference type="InterPro" id="IPR044643">
    <property type="entry name" value="TrpF_fam"/>
</dbReference>
<comment type="catalytic activity">
    <reaction evidence="1 9">
        <text>N-(5-phospho-beta-D-ribosyl)anthranilate = 1-(2-carboxyphenylamino)-1-deoxy-D-ribulose 5-phosphate</text>
        <dbReference type="Rhea" id="RHEA:21540"/>
        <dbReference type="ChEBI" id="CHEBI:18277"/>
        <dbReference type="ChEBI" id="CHEBI:58613"/>
        <dbReference type="EC" id="5.3.1.24"/>
    </reaction>
</comment>
<evidence type="ECO:0000256" key="6">
    <source>
        <dbReference type="ARBA" id="ARBA00022822"/>
    </source>
</evidence>
<comment type="caution">
    <text evidence="11">The sequence shown here is derived from an EMBL/GenBank/DDBJ whole genome shotgun (WGS) entry which is preliminary data.</text>
</comment>
<evidence type="ECO:0000313" key="12">
    <source>
        <dbReference type="Proteomes" id="UP001258181"/>
    </source>
</evidence>
<dbReference type="Gene3D" id="3.20.20.70">
    <property type="entry name" value="Aldolase class I"/>
    <property type="match status" value="1"/>
</dbReference>
<feature type="domain" description="N-(5'phosphoribosyl) anthranilate isomerase (PRAI)" evidence="10">
    <location>
        <begin position="6"/>
        <end position="203"/>
    </location>
</feature>
<dbReference type="CDD" id="cd00405">
    <property type="entry name" value="PRAI"/>
    <property type="match status" value="1"/>
</dbReference>
<dbReference type="Proteomes" id="UP001258181">
    <property type="component" value="Unassembled WGS sequence"/>
</dbReference>
<evidence type="ECO:0000256" key="1">
    <source>
        <dbReference type="ARBA" id="ARBA00001164"/>
    </source>
</evidence>
<evidence type="ECO:0000256" key="8">
    <source>
        <dbReference type="ARBA" id="ARBA00023235"/>
    </source>
</evidence>
<dbReference type="PANTHER" id="PTHR42894">
    <property type="entry name" value="N-(5'-PHOSPHORIBOSYL)ANTHRANILATE ISOMERASE"/>
    <property type="match status" value="1"/>
</dbReference>
<gene>
    <name evidence="9" type="primary">trpF</name>
    <name evidence="11" type="ORF">J2X07_001514</name>
</gene>
<evidence type="ECO:0000313" key="11">
    <source>
        <dbReference type="EMBL" id="MDR7072537.1"/>
    </source>
</evidence>
<evidence type="ECO:0000256" key="4">
    <source>
        <dbReference type="ARBA" id="ARBA00022272"/>
    </source>
</evidence>
<keyword evidence="8 9" id="KW-0413">Isomerase</keyword>
<organism evidence="11 12">
    <name type="scientific">Fictibacillus barbaricus</name>
    <dbReference type="NCBI Taxonomy" id="182136"/>
    <lineage>
        <taxon>Bacteria</taxon>
        <taxon>Bacillati</taxon>
        <taxon>Bacillota</taxon>
        <taxon>Bacilli</taxon>
        <taxon>Bacillales</taxon>
        <taxon>Fictibacillaceae</taxon>
        <taxon>Fictibacillus</taxon>
    </lineage>
</organism>
<evidence type="ECO:0000256" key="5">
    <source>
        <dbReference type="ARBA" id="ARBA00022605"/>
    </source>
</evidence>
<comment type="similarity">
    <text evidence="9">Belongs to the TrpF family.</text>
</comment>
<evidence type="ECO:0000259" key="10">
    <source>
        <dbReference type="Pfam" id="PF00697"/>
    </source>
</evidence>
<comment type="pathway">
    <text evidence="2 9">Amino-acid biosynthesis; L-tryptophan biosynthesis; L-tryptophan from chorismate: step 3/5.</text>
</comment>
<evidence type="ECO:0000256" key="7">
    <source>
        <dbReference type="ARBA" id="ARBA00023141"/>
    </source>
</evidence>
<keyword evidence="5 9" id="KW-0028">Amino-acid biosynthesis</keyword>
<evidence type="ECO:0000256" key="3">
    <source>
        <dbReference type="ARBA" id="ARBA00012572"/>
    </source>
</evidence>
<proteinExistence type="inferred from homology"/>
<dbReference type="InterPro" id="IPR001240">
    <property type="entry name" value="PRAI_dom"/>
</dbReference>
<accession>A0ABU1TZA0</accession>
<dbReference type="GO" id="GO:0004640">
    <property type="term" value="F:phosphoribosylanthranilate isomerase activity"/>
    <property type="evidence" value="ECO:0007669"/>
    <property type="project" value="UniProtKB-EC"/>
</dbReference>
<dbReference type="NCBIfam" id="NF002301">
    <property type="entry name" value="PRK01222.2-1"/>
    <property type="match status" value="1"/>
</dbReference>
<evidence type="ECO:0000256" key="9">
    <source>
        <dbReference type="HAMAP-Rule" id="MF_00135"/>
    </source>
</evidence>
<dbReference type="InterPro" id="IPR011060">
    <property type="entry name" value="RibuloseP-bd_barrel"/>
</dbReference>